<evidence type="ECO:0000313" key="2">
    <source>
        <dbReference type="EMBL" id="KRY60872.1"/>
    </source>
</evidence>
<evidence type="ECO:0000313" key="3">
    <source>
        <dbReference type="Proteomes" id="UP000054653"/>
    </source>
</evidence>
<dbReference type="OrthoDB" id="10349804at2759"/>
<comment type="caution">
    <text evidence="2">The sequence shown here is derived from an EMBL/GenBank/DDBJ whole genome shotgun (WGS) entry which is preliminary data.</text>
</comment>
<organism evidence="2 3">
    <name type="scientific">Trichinella britovi</name>
    <name type="common">Parasitic roundworm</name>
    <dbReference type="NCBI Taxonomy" id="45882"/>
    <lineage>
        <taxon>Eukaryota</taxon>
        <taxon>Metazoa</taxon>
        <taxon>Ecdysozoa</taxon>
        <taxon>Nematoda</taxon>
        <taxon>Enoplea</taxon>
        <taxon>Dorylaimia</taxon>
        <taxon>Trichinellida</taxon>
        <taxon>Trichinellidae</taxon>
        <taxon>Trichinella</taxon>
    </lineage>
</organism>
<accession>A0A0V1DHS4</accession>
<evidence type="ECO:0000256" key="1">
    <source>
        <dbReference type="SAM" id="MobiDB-lite"/>
    </source>
</evidence>
<gene>
    <name evidence="2" type="ORF">T03_12359</name>
</gene>
<reference evidence="2 3" key="1">
    <citation type="submission" date="2015-01" db="EMBL/GenBank/DDBJ databases">
        <title>Evolution of Trichinella species and genotypes.</title>
        <authorList>
            <person name="Korhonen P.K."/>
            <person name="Edoardo P."/>
            <person name="Giuseppe L.R."/>
            <person name="Gasser R.B."/>
        </authorList>
    </citation>
    <scope>NUCLEOTIDE SEQUENCE [LARGE SCALE GENOMIC DNA]</scope>
    <source>
        <strain evidence="2">ISS120</strain>
    </source>
</reference>
<dbReference type="Proteomes" id="UP000054653">
    <property type="component" value="Unassembled WGS sequence"/>
</dbReference>
<proteinExistence type="predicted"/>
<dbReference type="EMBL" id="JYDI01000003">
    <property type="protein sequence ID" value="KRY60872.1"/>
    <property type="molecule type" value="Genomic_DNA"/>
</dbReference>
<sequence>MLKDCSDRRGSPVTEFHWKHIIMGSHFFYASDVPASNYVVAGRYLLSDTTQRELYPVGTPQDNSLDKLKRSTATQSSMEGRRLPKADQR</sequence>
<name>A0A0V1DHS4_TRIBR</name>
<feature type="compositionally biased region" description="Basic and acidic residues" evidence="1">
    <location>
        <begin position="79"/>
        <end position="89"/>
    </location>
</feature>
<protein>
    <submittedName>
        <fullName evidence="2">Uncharacterized protein</fullName>
    </submittedName>
</protein>
<feature type="region of interest" description="Disordered" evidence="1">
    <location>
        <begin position="55"/>
        <end position="89"/>
    </location>
</feature>
<dbReference type="AlphaFoldDB" id="A0A0V1DHS4"/>
<keyword evidence="3" id="KW-1185">Reference proteome</keyword>